<dbReference type="InterPro" id="IPR013150">
    <property type="entry name" value="TFIIB_cyclin"/>
</dbReference>
<evidence type="ECO:0000313" key="2">
    <source>
        <dbReference type="EMBL" id="GAI51245.1"/>
    </source>
</evidence>
<accession>X1QJP5</accession>
<name>X1QJP5_9ZZZZ</name>
<sequence length="61" mass="6975">LPAATYIACVAKGIRKTQEEISLIYGVSTPTIRKVYKDIVKRVKVVGDKDYDDMIREWSSR</sequence>
<dbReference type="Pfam" id="PF00382">
    <property type="entry name" value="TFIIB"/>
    <property type="match status" value="1"/>
</dbReference>
<dbReference type="EMBL" id="BARV01042821">
    <property type="protein sequence ID" value="GAI51245.1"/>
    <property type="molecule type" value="Genomic_DNA"/>
</dbReference>
<dbReference type="SUPFAM" id="SSF47954">
    <property type="entry name" value="Cyclin-like"/>
    <property type="match status" value="1"/>
</dbReference>
<comment type="caution">
    <text evidence="2">The sequence shown here is derived from an EMBL/GenBank/DDBJ whole genome shotgun (WGS) entry which is preliminary data.</text>
</comment>
<dbReference type="InterPro" id="IPR036915">
    <property type="entry name" value="Cyclin-like_sf"/>
</dbReference>
<dbReference type="Gene3D" id="1.10.472.10">
    <property type="entry name" value="Cyclin-like"/>
    <property type="match status" value="1"/>
</dbReference>
<organism evidence="2">
    <name type="scientific">marine sediment metagenome</name>
    <dbReference type="NCBI Taxonomy" id="412755"/>
    <lineage>
        <taxon>unclassified sequences</taxon>
        <taxon>metagenomes</taxon>
        <taxon>ecological metagenomes</taxon>
    </lineage>
</organism>
<feature type="non-terminal residue" evidence="2">
    <location>
        <position position="1"/>
    </location>
</feature>
<dbReference type="GO" id="GO:0017025">
    <property type="term" value="F:TBP-class protein binding"/>
    <property type="evidence" value="ECO:0007669"/>
    <property type="project" value="InterPro"/>
</dbReference>
<reference evidence="2" key="1">
    <citation type="journal article" date="2014" name="Front. Microbiol.">
        <title>High frequency of phylogenetically diverse reductive dehalogenase-homologous genes in deep subseafloor sedimentary metagenomes.</title>
        <authorList>
            <person name="Kawai M."/>
            <person name="Futagami T."/>
            <person name="Toyoda A."/>
            <person name="Takaki Y."/>
            <person name="Nishi S."/>
            <person name="Hori S."/>
            <person name="Arai W."/>
            <person name="Tsubouchi T."/>
            <person name="Morono Y."/>
            <person name="Uchiyama I."/>
            <person name="Ito T."/>
            <person name="Fujiyama A."/>
            <person name="Inagaki F."/>
            <person name="Takami H."/>
        </authorList>
    </citation>
    <scope>NUCLEOTIDE SEQUENCE</scope>
    <source>
        <strain evidence="2">Expedition CK06-06</strain>
    </source>
</reference>
<evidence type="ECO:0000259" key="1">
    <source>
        <dbReference type="Pfam" id="PF00382"/>
    </source>
</evidence>
<feature type="domain" description="Transcription factor TFIIB cyclin-like" evidence="1">
    <location>
        <begin position="3"/>
        <end position="41"/>
    </location>
</feature>
<protein>
    <recommendedName>
        <fullName evidence="1">Transcription factor TFIIB cyclin-like domain-containing protein</fullName>
    </recommendedName>
</protein>
<gene>
    <name evidence="2" type="ORF">S06H3_64214</name>
</gene>
<proteinExistence type="predicted"/>
<dbReference type="AlphaFoldDB" id="X1QJP5"/>